<feature type="compositionally biased region" description="Polar residues" evidence="1">
    <location>
        <begin position="351"/>
        <end position="360"/>
    </location>
</feature>
<evidence type="ECO:0000313" key="3">
    <source>
        <dbReference type="Proteomes" id="UP001516400"/>
    </source>
</evidence>
<feature type="region of interest" description="Disordered" evidence="1">
    <location>
        <begin position="351"/>
        <end position="398"/>
    </location>
</feature>
<accession>A0ABD2PGY3</accession>
<protein>
    <submittedName>
        <fullName evidence="2">Uncharacterized protein</fullName>
    </submittedName>
</protein>
<dbReference type="InterPro" id="IPR012677">
    <property type="entry name" value="Nucleotide-bd_a/b_plait_sf"/>
</dbReference>
<comment type="caution">
    <text evidence="2">The sequence shown here is derived from an EMBL/GenBank/DDBJ whole genome shotgun (WGS) entry which is preliminary data.</text>
</comment>
<dbReference type="Gene3D" id="3.30.70.330">
    <property type="match status" value="1"/>
</dbReference>
<reference evidence="2 3" key="1">
    <citation type="journal article" date="2021" name="BMC Biol.">
        <title>Horizontally acquired antibacterial genes associated with adaptive radiation of ladybird beetles.</title>
        <authorList>
            <person name="Li H.S."/>
            <person name="Tang X.F."/>
            <person name="Huang Y.H."/>
            <person name="Xu Z.Y."/>
            <person name="Chen M.L."/>
            <person name="Du X.Y."/>
            <person name="Qiu B.Y."/>
            <person name="Chen P.T."/>
            <person name="Zhang W."/>
            <person name="Slipinski A."/>
            <person name="Escalona H.E."/>
            <person name="Waterhouse R.M."/>
            <person name="Zwick A."/>
            <person name="Pang H."/>
        </authorList>
    </citation>
    <scope>NUCLEOTIDE SEQUENCE [LARGE SCALE GENOMIC DNA]</scope>
    <source>
        <strain evidence="2">SYSU2018</strain>
    </source>
</reference>
<feature type="compositionally biased region" description="Basic and acidic residues" evidence="1">
    <location>
        <begin position="362"/>
        <end position="388"/>
    </location>
</feature>
<dbReference type="EMBL" id="JABFTP020000186">
    <property type="protein sequence ID" value="KAL3290205.1"/>
    <property type="molecule type" value="Genomic_DNA"/>
</dbReference>
<dbReference type="AlphaFoldDB" id="A0ABD2PGY3"/>
<dbReference type="Proteomes" id="UP001516400">
    <property type="component" value="Unassembled WGS sequence"/>
</dbReference>
<dbReference type="SUPFAM" id="SSF54928">
    <property type="entry name" value="RNA-binding domain, RBD"/>
    <property type="match status" value="1"/>
</dbReference>
<dbReference type="InterPro" id="IPR039884">
    <property type="entry name" value="R3HC1/R3HCL"/>
</dbReference>
<feature type="compositionally biased region" description="Basic and acidic residues" evidence="1">
    <location>
        <begin position="100"/>
        <end position="111"/>
    </location>
</feature>
<evidence type="ECO:0000256" key="1">
    <source>
        <dbReference type="SAM" id="MobiDB-lite"/>
    </source>
</evidence>
<gene>
    <name evidence="2" type="ORF">HHI36_023564</name>
</gene>
<keyword evidence="3" id="KW-1185">Reference proteome</keyword>
<feature type="compositionally biased region" description="Polar residues" evidence="1">
    <location>
        <begin position="86"/>
        <end position="99"/>
    </location>
</feature>
<proteinExistence type="predicted"/>
<dbReference type="PANTHER" id="PTHR21678">
    <property type="entry name" value="GROWTH INHIBITION AND DIFFERENTIATION RELATED PROTEIN 88"/>
    <property type="match status" value="1"/>
</dbReference>
<feature type="region of interest" description="Disordered" evidence="1">
    <location>
        <begin position="86"/>
        <end position="111"/>
    </location>
</feature>
<organism evidence="2 3">
    <name type="scientific">Cryptolaemus montrouzieri</name>
    <dbReference type="NCBI Taxonomy" id="559131"/>
    <lineage>
        <taxon>Eukaryota</taxon>
        <taxon>Metazoa</taxon>
        <taxon>Ecdysozoa</taxon>
        <taxon>Arthropoda</taxon>
        <taxon>Hexapoda</taxon>
        <taxon>Insecta</taxon>
        <taxon>Pterygota</taxon>
        <taxon>Neoptera</taxon>
        <taxon>Endopterygota</taxon>
        <taxon>Coleoptera</taxon>
        <taxon>Polyphaga</taxon>
        <taxon>Cucujiformia</taxon>
        <taxon>Coccinelloidea</taxon>
        <taxon>Coccinellidae</taxon>
        <taxon>Scymninae</taxon>
        <taxon>Scymnini</taxon>
        <taxon>Cryptolaemus</taxon>
    </lineage>
</organism>
<dbReference type="PANTHER" id="PTHR21678:SF0">
    <property type="entry name" value="C3H1-TYPE DOMAIN-CONTAINING PROTEIN"/>
    <property type="match status" value="1"/>
</dbReference>
<evidence type="ECO:0000313" key="2">
    <source>
        <dbReference type="EMBL" id="KAL3290205.1"/>
    </source>
</evidence>
<name>A0ABD2PGY3_9CUCU</name>
<dbReference type="InterPro" id="IPR035979">
    <property type="entry name" value="RBD_domain_sf"/>
</dbReference>
<sequence length="398" mass="46141">MQVNLVGDKYETETIFNENFDVSNLLTIIVCDNEPFENIVDLSKFAMGHYFKIPEANGSEHYHICDQRHDVQKCYMEVKQKISLGNVSRTNQGTSSKQEQTNKSESLKPLPIDDVKHNETVEIVNHPKQEITQQTLKIITKPEGKTSTEMDSKKKCEHEQEKEIMRKAKENINRKTRPLMKYSDDSDDLLRIDKHDNVNNWEDLFDDNGQIQDELLTEIVHKVGNDMTIVKASEDYTPYMRKHTEEDMEHVVEIYDFPPSLNTGDIILAFSMFDSDSMYVIWIDHTHALLVLGSSSQAQKAMEVKHPLIKMRPMSNASTIAMATARQYDLKPAMKRPPTNLQTARRLITNHLGTKSQVTKEQTAREREQMRQAREKRNITKRNEKDAWEGNVRSSMRQ</sequence>